<dbReference type="Pfam" id="PF02080">
    <property type="entry name" value="TrkA_C"/>
    <property type="match status" value="1"/>
</dbReference>
<keyword evidence="9 12" id="KW-1133">Transmembrane helix</keyword>
<evidence type="ECO:0000256" key="7">
    <source>
        <dbReference type="ARBA" id="ARBA00022692"/>
    </source>
</evidence>
<evidence type="ECO:0000256" key="2">
    <source>
        <dbReference type="ARBA" id="ARBA00022448"/>
    </source>
</evidence>
<comment type="subcellular location">
    <subcellularLocation>
        <location evidence="1">Cell membrane</location>
        <topology evidence="1">Multi-pass membrane protein</topology>
    </subcellularLocation>
</comment>
<dbReference type="EMBL" id="JABBFR010000001">
    <property type="protein sequence ID" value="MBT0722987.1"/>
    <property type="molecule type" value="Genomic_DNA"/>
</dbReference>
<dbReference type="InterPro" id="IPR036318">
    <property type="entry name" value="FAD-bd_PCMH-like_sf"/>
</dbReference>
<evidence type="ECO:0000256" key="11">
    <source>
        <dbReference type="ARBA" id="ARBA00023136"/>
    </source>
</evidence>
<dbReference type="Gene3D" id="3.30.70.1450">
    <property type="entry name" value="Regulator of K+ conductance, C-terminal domain"/>
    <property type="match status" value="1"/>
</dbReference>
<feature type="transmembrane region" description="Helical" evidence="12">
    <location>
        <begin position="298"/>
        <end position="323"/>
    </location>
</feature>
<evidence type="ECO:0000256" key="1">
    <source>
        <dbReference type="ARBA" id="ARBA00004651"/>
    </source>
</evidence>
<dbReference type="Proteomes" id="UP000790096">
    <property type="component" value="Unassembled WGS sequence"/>
</dbReference>
<keyword evidence="10" id="KW-0406">Ion transport</keyword>
<dbReference type="InterPro" id="IPR016169">
    <property type="entry name" value="FAD-bd_PCMH_sub2"/>
</dbReference>
<protein>
    <submittedName>
        <fullName evidence="14">Potassium/proton antiporter</fullName>
    </submittedName>
</protein>
<dbReference type="Gene3D" id="1.20.1530.20">
    <property type="match status" value="1"/>
</dbReference>
<dbReference type="PROSITE" id="PS51202">
    <property type="entry name" value="RCK_C"/>
    <property type="match status" value="1"/>
</dbReference>
<dbReference type="InterPro" id="IPR006037">
    <property type="entry name" value="RCK_C"/>
</dbReference>
<feature type="transmembrane region" description="Helical" evidence="12">
    <location>
        <begin position="90"/>
        <end position="117"/>
    </location>
</feature>
<keyword evidence="4" id="KW-1003">Cell membrane</keyword>
<evidence type="ECO:0000256" key="9">
    <source>
        <dbReference type="ARBA" id="ARBA00022989"/>
    </source>
</evidence>
<evidence type="ECO:0000256" key="5">
    <source>
        <dbReference type="ARBA" id="ARBA00022519"/>
    </source>
</evidence>
<feature type="transmembrane region" description="Helical" evidence="12">
    <location>
        <begin position="60"/>
        <end position="78"/>
    </location>
</feature>
<dbReference type="Pfam" id="PF00999">
    <property type="entry name" value="Na_H_Exchanger"/>
    <property type="match status" value="1"/>
</dbReference>
<dbReference type="PANTHER" id="PTHR32507:SF7">
    <property type="entry name" value="K(+)_H(+) ANTIPORTER NHAP2"/>
    <property type="match status" value="1"/>
</dbReference>
<dbReference type="InterPro" id="IPR038770">
    <property type="entry name" value="Na+/solute_symporter_sf"/>
</dbReference>
<dbReference type="SUPFAM" id="SSF56176">
    <property type="entry name" value="FAD-binding/transporter-associated domain-like"/>
    <property type="match status" value="1"/>
</dbReference>
<gene>
    <name evidence="14" type="ORF">HH682_00715</name>
</gene>
<keyword evidence="5" id="KW-0997">Cell inner membrane</keyword>
<dbReference type="InterPro" id="IPR036721">
    <property type="entry name" value="RCK_C_sf"/>
</dbReference>
<dbReference type="InterPro" id="IPR005170">
    <property type="entry name" value="Transptr-assoc_dom"/>
</dbReference>
<name>A0ABS5SUR0_9GAMM</name>
<evidence type="ECO:0000256" key="4">
    <source>
        <dbReference type="ARBA" id="ARBA00022475"/>
    </source>
</evidence>
<feature type="domain" description="RCK C-terminal" evidence="13">
    <location>
        <begin position="403"/>
        <end position="485"/>
    </location>
</feature>
<keyword evidence="7 12" id="KW-0812">Transmembrane</keyword>
<sequence>MDSNTINSLFIIGSVLVTASILLSSFSSRLGIPILVIFLVLGMLAGEQGIGGIVFNNYPVAYLVSNLALAVILLDGGMRTSLRSIRIAIWPSLSLATVGVLITAGLTGVIAVLLFHLDLMQGFLIGAIIGSTDAAAVFSLIGDKGLNQRVSSTLEIESGSNDPMAVFLTVTLIEMIQQHHHNIDTSFVIHLVREFGLGILIGLLGGFTLQQLINRISLPTGLYPLLAVSGGILVFALTTLLGGSGILAVYLTGCWLGNSGIRNRTGITQIFDGLAWLSQIGMFIVLGLLVVPSDLWKIALPALILSLWLIFIARPLSVFAGLLPFKSFSLRERFFISWVGLRGAVPIILAVFPMMAGLDNASLYFNIAFFVVMVSLLLQGSSLSYAAKLAKVIVPRTVYPFQRNSLDIHPDSPWEQYVYQLGSENWCINAPIRELKMPEHTRITALFRDNILMHPRGSTRLRENDILCVIGRERDLSALGNMFSQTPPIDLDQRFFGDFILDGQASIEQVASVYGLTLNSAHFHGMSLSQLMVEKLGRNPVVGDALQWSELLLTVAEKDDDTISRVGLRILEEED</sequence>
<keyword evidence="2" id="KW-0813">Transport</keyword>
<keyword evidence="11 12" id="KW-0472">Membrane</keyword>
<evidence type="ECO:0000313" key="14">
    <source>
        <dbReference type="EMBL" id="MBT0722987.1"/>
    </source>
</evidence>
<organism evidence="14 15">
    <name type="scientific">Rosenbergiella gaditana</name>
    <dbReference type="NCBI Taxonomy" id="2726987"/>
    <lineage>
        <taxon>Bacteria</taxon>
        <taxon>Pseudomonadati</taxon>
        <taxon>Pseudomonadota</taxon>
        <taxon>Gammaproteobacteria</taxon>
        <taxon>Enterobacterales</taxon>
        <taxon>Erwiniaceae</taxon>
        <taxon>Rosenbergiella</taxon>
    </lineage>
</organism>
<dbReference type="Gene3D" id="3.30.465.10">
    <property type="match status" value="1"/>
</dbReference>
<dbReference type="NCBIfam" id="NF003716">
    <property type="entry name" value="PRK05326.1-3"/>
    <property type="match status" value="1"/>
</dbReference>
<dbReference type="InterPro" id="IPR006153">
    <property type="entry name" value="Cation/H_exchanger_TM"/>
</dbReference>
<dbReference type="PANTHER" id="PTHR32507">
    <property type="entry name" value="NA(+)/H(+) ANTIPORTER 1"/>
    <property type="match status" value="1"/>
</dbReference>
<evidence type="ECO:0000256" key="12">
    <source>
        <dbReference type="SAM" id="Phobius"/>
    </source>
</evidence>
<keyword evidence="6" id="KW-0633">Potassium transport</keyword>
<keyword evidence="15" id="KW-1185">Reference proteome</keyword>
<feature type="transmembrane region" description="Helical" evidence="12">
    <location>
        <begin position="273"/>
        <end position="292"/>
    </location>
</feature>
<dbReference type="SMART" id="SM01091">
    <property type="entry name" value="CorC_HlyC"/>
    <property type="match status" value="1"/>
</dbReference>
<evidence type="ECO:0000313" key="15">
    <source>
        <dbReference type="Proteomes" id="UP000790096"/>
    </source>
</evidence>
<dbReference type="NCBIfam" id="NF003714">
    <property type="entry name" value="PRK05326.1-1"/>
    <property type="match status" value="1"/>
</dbReference>
<feature type="transmembrane region" description="Helical" evidence="12">
    <location>
        <begin position="30"/>
        <end position="54"/>
    </location>
</feature>
<evidence type="ECO:0000256" key="6">
    <source>
        <dbReference type="ARBA" id="ARBA00022538"/>
    </source>
</evidence>
<feature type="transmembrane region" description="Helical" evidence="12">
    <location>
        <begin position="225"/>
        <end position="252"/>
    </location>
</feature>
<evidence type="ECO:0000256" key="8">
    <source>
        <dbReference type="ARBA" id="ARBA00022958"/>
    </source>
</evidence>
<evidence type="ECO:0000256" key="3">
    <source>
        <dbReference type="ARBA" id="ARBA00022449"/>
    </source>
</evidence>
<feature type="transmembrane region" description="Helical" evidence="12">
    <location>
        <begin position="335"/>
        <end position="355"/>
    </location>
</feature>
<dbReference type="Pfam" id="PF03471">
    <property type="entry name" value="CorC_HlyC"/>
    <property type="match status" value="1"/>
</dbReference>
<reference evidence="14 15" key="1">
    <citation type="submission" date="2020-04" db="EMBL/GenBank/DDBJ databases">
        <title>Genome sequencing of Rosenbergiella species.</title>
        <authorList>
            <person name="Alvarez-Perez S."/>
            <person name="Lievens B."/>
        </authorList>
    </citation>
    <scope>NUCLEOTIDE SEQUENCE [LARGE SCALE GENOMIC DNA]</scope>
    <source>
        <strain evidence="14 15">S61</strain>
    </source>
</reference>
<feature type="transmembrane region" description="Helical" evidence="12">
    <location>
        <begin position="195"/>
        <end position="213"/>
    </location>
</feature>
<dbReference type="SUPFAM" id="SSF116726">
    <property type="entry name" value="TrkA C-terminal domain-like"/>
    <property type="match status" value="1"/>
</dbReference>
<evidence type="ECO:0000259" key="13">
    <source>
        <dbReference type="PROSITE" id="PS51202"/>
    </source>
</evidence>
<comment type="caution">
    <text evidence="14">The sequence shown here is derived from an EMBL/GenBank/DDBJ whole genome shotgun (WGS) entry which is preliminary data.</text>
</comment>
<dbReference type="RefSeq" id="WP_214235277.1">
    <property type="nucleotide sequence ID" value="NZ_JABBFR010000001.1"/>
</dbReference>
<accession>A0ABS5SUR0</accession>
<feature type="transmembrane region" description="Helical" evidence="12">
    <location>
        <begin position="361"/>
        <end position="378"/>
    </location>
</feature>
<keyword evidence="3" id="KW-0050">Antiport</keyword>
<evidence type="ECO:0000256" key="10">
    <source>
        <dbReference type="ARBA" id="ARBA00023065"/>
    </source>
</evidence>
<dbReference type="NCBIfam" id="NF003715">
    <property type="entry name" value="PRK05326.1-2"/>
    <property type="match status" value="1"/>
</dbReference>
<feature type="transmembrane region" description="Helical" evidence="12">
    <location>
        <begin position="123"/>
        <end position="142"/>
    </location>
</feature>
<feature type="transmembrane region" description="Helical" evidence="12">
    <location>
        <begin position="6"/>
        <end position="23"/>
    </location>
</feature>
<keyword evidence="8" id="KW-0630">Potassium</keyword>
<proteinExistence type="predicted"/>